<accession>A0A4V6KT20</accession>
<dbReference type="KEGG" id="stha:NCTC11429_03836"/>
<proteinExistence type="predicted"/>
<dbReference type="EMBL" id="JBEOQB010000004">
    <property type="protein sequence ID" value="MEZ0453274.1"/>
    <property type="molecule type" value="Genomic_DNA"/>
</dbReference>
<dbReference type="GO" id="GO:0008168">
    <property type="term" value="F:methyltransferase activity"/>
    <property type="evidence" value="ECO:0007669"/>
    <property type="project" value="UniProtKB-KW"/>
</dbReference>
<name>A0A4V6KT20_9SPHI</name>
<evidence type="ECO:0000313" key="2">
    <source>
        <dbReference type="EMBL" id="MEZ0453274.1"/>
    </source>
</evidence>
<protein>
    <submittedName>
        <fullName evidence="2">Class I SAM-dependent methyltransferase</fullName>
        <ecNumber evidence="2">2.1.-.-</ecNumber>
    </submittedName>
    <submittedName>
        <fullName evidence="3">Methyltransferase domain</fullName>
    </submittedName>
</protein>
<gene>
    <name evidence="2" type="ORF">ABTW24_16885</name>
    <name evidence="3" type="ORF">NCTC11429_03836</name>
</gene>
<dbReference type="RefSeq" id="WP_081817982.1">
    <property type="nucleotide sequence ID" value="NZ_CP141191.1"/>
</dbReference>
<dbReference type="STRING" id="1123265.GCA_000686625_05132"/>
<dbReference type="Gene3D" id="3.40.50.150">
    <property type="entry name" value="Vaccinia Virus protein VP39"/>
    <property type="match status" value="1"/>
</dbReference>
<evidence type="ECO:0000259" key="1">
    <source>
        <dbReference type="Pfam" id="PF08242"/>
    </source>
</evidence>
<dbReference type="SUPFAM" id="SSF53335">
    <property type="entry name" value="S-adenosyl-L-methionine-dependent methyltransferases"/>
    <property type="match status" value="1"/>
</dbReference>
<evidence type="ECO:0000313" key="3">
    <source>
        <dbReference type="EMBL" id="VTR49208.1"/>
    </source>
</evidence>
<dbReference type="AlphaFoldDB" id="A0A4V6KT20"/>
<dbReference type="Pfam" id="PF08242">
    <property type="entry name" value="Methyltransf_12"/>
    <property type="match status" value="1"/>
</dbReference>
<sequence>MENTLNWRKIWSERPIPTQLITLMDVIKADGFNTAQSSLTVNDLNKIHAFIDSKLSVEKKDSIFEIGCGAGAFLYNWYLKDISVHGLDYSKRLIELASKFMPKAKWEIGEAIDINTTDKFDHVLSYGVFLYFSDLGYAEKVVRSMVTKARKNVGIFDIPDLSQKKATEEFRLQLNGAEYIKNYEGLEHLYYSKSWWISLAKELGKEIEIFQTPGNYYESLKYRFNVIIKI</sequence>
<dbReference type="GO" id="GO:0032259">
    <property type="term" value="P:methylation"/>
    <property type="evidence" value="ECO:0007669"/>
    <property type="project" value="UniProtKB-KW"/>
</dbReference>
<reference evidence="3 4" key="1">
    <citation type="submission" date="2019-05" db="EMBL/GenBank/DDBJ databases">
        <authorList>
            <consortium name="Pathogen Informatics"/>
        </authorList>
    </citation>
    <scope>NUCLEOTIDE SEQUENCE [LARGE SCALE GENOMIC DNA]</scope>
    <source>
        <strain evidence="3 4">NCTC11429</strain>
    </source>
</reference>
<dbReference type="GeneID" id="78464471"/>
<feature type="domain" description="Methyltransferase type 12" evidence="1">
    <location>
        <begin position="65"/>
        <end position="145"/>
    </location>
</feature>
<keyword evidence="3" id="KW-0808">Transferase</keyword>
<keyword evidence="3" id="KW-0489">Methyltransferase</keyword>
<dbReference type="InterPro" id="IPR029063">
    <property type="entry name" value="SAM-dependent_MTases_sf"/>
</dbReference>
<dbReference type="EC" id="2.1.-.-" evidence="2"/>
<dbReference type="Proteomes" id="UP000308196">
    <property type="component" value="Chromosome"/>
</dbReference>
<keyword evidence="5" id="KW-1185">Reference proteome</keyword>
<organism evidence="3 4">
    <name type="scientific">Sphingobacterium thalpophilum</name>
    <dbReference type="NCBI Taxonomy" id="259"/>
    <lineage>
        <taxon>Bacteria</taxon>
        <taxon>Pseudomonadati</taxon>
        <taxon>Bacteroidota</taxon>
        <taxon>Sphingobacteriia</taxon>
        <taxon>Sphingobacteriales</taxon>
        <taxon>Sphingobacteriaceae</taxon>
        <taxon>Sphingobacterium</taxon>
    </lineage>
</organism>
<dbReference type="CDD" id="cd02440">
    <property type="entry name" value="AdoMet_MTases"/>
    <property type="match status" value="1"/>
</dbReference>
<dbReference type="EMBL" id="LR590484">
    <property type="protein sequence ID" value="VTR49208.1"/>
    <property type="molecule type" value="Genomic_DNA"/>
</dbReference>
<evidence type="ECO:0000313" key="4">
    <source>
        <dbReference type="Proteomes" id="UP000308196"/>
    </source>
</evidence>
<evidence type="ECO:0000313" key="5">
    <source>
        <dbReference type="Proteomes" id="UP001566204"/>
    </source>
</evidence>
<dbReference type="InterPro" id="IPR013217">
    <property type="entry name" value="Methyltransf_12"/>
</dbReference>
<reference evidence="2 5" key="2">
    <citation type="submission" date="2024-06" db="EMBL/GenBank/DDBJ databases">
        <title>Soil Sphingobacterium thalpophilum.</title>
        <authorList>
            <person name="Yang J."/>
            <person name="Li J."/>
        </authorList>
    </citation>
    <scope>NUCLEOTIDE SEQUENCE [LARGE SCALE GENOMIC DNA]</scope>
    <source>
        <strain evidence="2 5">22g91tb</strain>
    </source>
</reference>
<dbReference type="Proteomes" id="UP001566204">
    <property type="component" value="Unassembled WGS sequence"/>
</dbReference>